<dbReference type="Proteomes" id="UP000045706">
    <property type="component" value="Unassembled WGS sequence"/>
</dbReference>
<gene>
    <name evidence="1" type="ORF">BN1723_009783</name>
</gene>
<dbReference type="EMBL" id="CVQI01003336">
    <property type="protein sequence ID" value="CRK12742.1"/>
    <property type="molecule type" value="Genomic_DNA"/>
</dbReference>
<protein>
    <recommendedName>
        <fullName evidence="3">C2H2-type domain-containing protein</fullName>
    </recommendedName>
</protein>
<reference evidence="2" key="1">
    <citation type="submission" date="2015-05" db="EMBL/GenBank/DDBJ databases">
        <authorList>
            <person name="Fogelqvist Johan"/>
        </authorList>
    </citation>
    <scope>NUCLEOTIDE SEQUENCE [LARGE SCALE GENOMIC DNA]</scope>
</reference>
<name>A0A0G4KSM3_VERLO</name>
<proteinExistence type="predicted"/>
<evidence type="ECO:0008006" key="3">
    <source>
        <dbReference type="Google" id="ProtNLM"/>
    </source>
</evidence>
<organism evidence="1 2">
    <name type="scientific">Verticillium longisporum</name>
    <name type="common">Verticillium dahliae var. longisporum</name>
    <dbReference type="NCBI Taxonomy" id="100787"/>
    <lineage>
        <taxon>Eukaryota</taxon>
        <taxon>Fungi</taxon>
        <taxon>Dikarya</taxon>
        <taxon>Ascomycota</taxon>
        <taxon>Pezizomycotina</taxon>
        <taxon>Sordariomycetes</taxon>
        <taxon>Hypocreomycetidae</taxon>
        <taxon>Glomerellales</taxon>
        <taxon>Plectosphaerellaceae</taxon>
        <taxon>Verticillium</taxon>
    </lineage>
</organism>
<sequence length="419" mass="47363">MFLWFWDNVAPGERRYWAVQRECHNAALLQMIQAAVNNSSEPIYLKAEPKTHGDAVKNLHAFSDEGRKTCRYKGRPDSISYSSTPRLRRCYGWTKVHGKDLWALGPALQPPDVTIGGIRRHIRRDEEYYAIVYEFLSEGKISTNAAAVQQELDFFWRVGFCFVPLRKVNWIDGVLLDMADIVCPWHAAWHYTRYKRYVRCDEFCTFCSTTYTQAHKYIGHKCVSRGPEHQRAYIKTRVDALRDRARRELSDKDNIDKLQPDLNHAKRLKPVHPRSTDDASIVSFPRLHTVNALREPHLSHATPGSLAQSVPATTVSVALDELNAHQPANSPATQPAHNVDMDGVASFTYQPYNLTPLFSPLNSDWQSQLQLPDPLWALQPANSEGSLMGFLGGLSSSKDLVGVVEPSDDVASSEPSFAM</sequence>
<evidence type="ECO:0000313" key="2">
    <source>
        <dbReference type="Proteomes" id="UP000045706"/>
    </source>
</evidence>
<accession>A0A0G4KSM3</accession>
<evidence type="ECO:0000313" key="1">
    <source>
        <dbReference type="EMBL" id="CRK12742.1"/>
    </source>
</evidence>
<dbReference type="AlphaFoldDB" id="A0A0G4KSM3"/>